<dbReference type="Proteomes" id="UP000198615">
    <property type="component" value="Unassembled WGS sequence"/>
</dbReference>
<keyword evidence="2" id="KW-1185">Reference proteome</keyword>
<evidence type="ECO:0000313" key="1">
    <source>
        <dbReference type="EMBL" id="SDF82725.1"/>
    </source>
</evidence>
<accession>A0A8G2F399</accession>
<protein>
    <submittedName>
        <fullName evidence="1">Uncharacterized protein</fullName>
    </submittedName>
</protein>
<dbReference type="RefSeq" id="WP_093150596.1">
    <property type="nucleotide sequence ID" value="NZ_FNBW01000007.1"/>
</dbReference>
<reference evidence="1 2" key="1">
    <citation type="submission" date="2016-10" db="EMBL/GenBank/DDBJ databases">
        <authorList>
            <person name="Varghese N."/>
            <person name="Submissions S."/>
        </authorList>
    </citation>
    <scope>NUCLEOTIDE SEQUENCE [LARGE SCALE GENOMIC DNA]</scope>
    <source>
        <strain evidence="1 2">DSM 18839</strain>
    </source>
</reference>
<dbReference type="AlphaFoldDB" id="A0A8G2F399"/>
<dbReference type="OrthoDB" id="7834608at2"/>
<proteinExistence type="predicted"/>
<comment type="caution">
    <text evidence="1">The sequence shown here is derived from an EMBL/GenBank/DDBJ whole genome shotgun (WGS) entry which is preliminary data.</text>
</comment>
<evidence type="ECO:0000313" key="2">
    <source>
        <dbReference type="Proteomes" id="UP000198615"/>
    </source>
</evidence>
<sequence length="146" mass="15820">MLNASELRTDGLVPISEPARAMRARKMLTIDKLMAALADEAVQSWPVVFDHGGFPRGLSAFEPLSGDLAFGSTPAQTLARNVRLTLEGALGQRFARADGDWFIAGPDTPLWVTASRFTFGSALVGVRKKGFRVVLETAPFDQRMVA</sequence>
<dbReference type="EMBL" id="FNBW01000007">
    <property type="protein sequence ID" value="SDF82725.1"/>
    <property type="molecule type" value="Genomic_DNA"/>
</dbReference>
<organism evidence="1 2">
    <name type="scientific">Thalassobaculum litoreum DSM 18839</name>
    <dbReference type="NCBI Taxonomy" id="1123362"/>
    <lineage>
        <taxon>Bacteria</taxon>
        <taxon>Pseudomonadati</taxon>
        <taxon>Pseudomonadota</taxon>
        <taxon>Alphaproteobacteria</taxon>
        <taxon>Rhodospirillales</taxon>
        <taxon>Thalassobaculaceae</taxon>
        <taxon>Thalassobaculum</taxon>
    </lineage>
</organism>
<gene>
    <name evidence="1" type="ORF">SAMN05660686_02432</name>
</gene>
<name>A0A8G2F399_9PROT</name>